<dbReference type="NCBIfam" id="TIGR00675">
    <property type="entry name" value="dcm"/>
    <property type="match status" value="1"/>
</dbReference>
<evidence type="ECO:0000256" key="7">
    <source>
        <dbReference type="PROSITE-ProRule" id="PRU01016"/>
    </source>
</evidence>
<comment type="similarity">
    <text evidence="7 8">Belongs to the class I-like SAM-binding methyltransferase superfamily. C5-methyltransferase family.</text>
</comment>
<dbReference type="PRINTS" id="PR00105">
    <property type="entry name" value="C5METTRFRASE"/>
</dbReference>
<evidence type="ECO:0000313" key="10">
    <source>
        <dbReference type="Proteomes" id="UP001177597"/>
    </source>
</evidence>
<dbReference type="REBASE" id="712059">
    <property type="entry name" value="M2.AnaaIhORF6830P"/>
</dbReference>
<sequence length="363" mass="41419">MKKNINRIKVFDFFSGCGGTSQGLSQAGFDIVFGNDIDKDSSETFRLNFPKATFINDDIKNLSTNLLDKLIKKYTQHYILFSGCAPCQPFSQQNKNKNIHDPRAGLLNEFSKLVQKFEPDFIVVENVPGMQKIKESKGPFFNFLRILDQKKYLYSYGVIPAIWYGVPQKRERLVLIASKHIKIPLPPQENDGIKKPYSTVKDWIYKFPPINAGEKHPIIQDHIAARLTEINLRRIRITPEGMGRESWPDELVLNCHKKHSGHNDVYGRLSWHKPASALTTKCTSYSNGRFGHPTQDRAISVREAASLQTFPISYKFYGSFISKSKQIGNAVPPKMSEAIGNIIIKSIGKYDVKKHYKIKHNFP</sequence>
<evidence type="ECO:0000256" key="2">
    <source>
        <dbReference type="ARBA" id="ARBA00022603"/>
    </source>
</evidence>
<evidence type="ECO:0000256" key="4">
    <source>
        <dbReference type="ARBA" id="ARBA00022691"/>
    </source>
</evidence>
<proteinExistence type="inferred from homology"/>
<dbReference type="InterPro" id="IPR001525">
    <property type="entry name" value="C5_MeTfrase"/>
</dbReference>
<keyword evidence="3 7" id="KW-0808">Transferase</keyword>
<gene>
    <name evidence="9" type="ORF">QE207_06850</name>
</gene>
<feature type="active site" evidence="7">
    <location>
        <position position="87"/>
    </location>
</feature>
<dbReference type="PROSITE" id="PS00095">
    <property type="entry name" value="C5_MTASE_2"/>
    <property type="match status" value="1"/>
</dbReference>
<accession>A0AA95GFZ6</accession>
<dbReference type="GO" id="GO:0044027">
    <property type="term" value="P:negative regulation of gene expression via chromosomal CpG island methylation"/>
    <property type="evidence" value="ECO:0007669"/>
    <property type="project" value="TreeGrafter"/>
</dbReference>
<dbReference type="GO" id="GO:0032259">
    <property type="term" value="P:methylation"/>
    <property type="evidence" value="ECO:0007669"/>
    <property type="project" value="UniProtKB-KW"/>
</dbReference>
<dbReference type="InterPro" id="IPR050390">
    <property type="entry name" value="C5-Methyltransferase"/>
</dbReference>
<dbReference type="PANTHER" id="PTHR10629:SF52">
    <property type="entry name" value="DNA (CYTOSINE-5)-METHYLTRANSFERASE 1"/>
    <property type="match status" value="1"/>
</dbReference>
<dbReference type="SUPFAM" id="SSF53335">
    <property type="entry name" value="S-adenosyl-L-methionine-dependent methyltransferases"/>
    <property type="match status" value="1"/>
</dbReference>
<dbReference type="RefSeq" id="WP_280629824.1">
    <property type="nucleotide sequence ID" value="NZ_CP123498.1"/>
</dbReference>
<evidence type="ECO:0000256" key="5">
    <source>
        <dbReference type="ARBA" id="ARBA00022747"/>
    </source>
</evidence>
<protein>
    <recommendedName>
        <fullName evidence="1">DNA (cytosine-5-)-methyltransferase</fullName>
        <ecNumber evidence="1">2.1.1.37</ecNumber>
    </recommendedName>
</protein>
<dbReference type="Gene3D" id="3.90.120.10">
    <property type="entry name" value="DNA Methylase, subunit A, domain 2"/>
    <property type="match status" value="1"/>
</dbReference>
<name>A0AA95GFZ6_9GAMM</name>
<dbReference type="GO" id="GO:0009307">
    <property type="term" value="P:DNA restriction-modification system"/>
    <property type="evidence" value="ECO:0007669"/>
    <property type="project" value="UniProtKB-KW"/>
</dbReference>
<dbReference type="PANTHER" id="PTHR10629">
    <property type="entry name" value="CYTOSINE-SPECIFIC METHYLTRANSFERASE"/>
    <property type="match status" value="1"/>
</dbReference>
<dbReference type="EC" id="2.1.1.37" evidence="1"/>
<evidence type="ECO:0000313" key="9">
    <source>
        <dbReference type="EMBL" id="WGL96279.1"/>
    </source>
</evidence>
<evidence type="ECO:0000256" key="3">
    <source>
        <dbReference type="ARBA" id="ARBA00022679"/>
    </source>
</evidence>
<dbReference type="EMBL" id="CP123498">
    <property type="protein sequence ID" value="WGL96279.1"/>
    <property type="molecule type" value="Genomic_DNA"/>
</dbReference>
<dbReference type="PROSITE" id="PS51679">
    <property type="entry name" value="SAM_MT_C5"/>
    <property type="match status" value="1"/>
</dbReference>
<keyword evidence="5" id="KW-0680">Restriction system</keyword>
<dbReference type="Proteomes" id="UP001177597">
    <property type="component" value="Chromosome"/>
</dbReference>
<organism evidence="9 10">
    <name type="scientific">Arsenophonus nasoniae</name>
    <name type="common">son-killer infecting Nasonia vitripennis</name>
    <dbReference type="NCBI Taxonomy" id="638"/>
    <lineage>
        <taxon>Bacteria</taxon>
        <taxon>Pseudomonadati</taxon>
        <taxon>Pseudomonadota</taxon>
        <taxon>Gammaproteobacteria</taxon>
        <taxon>Enterobacterales</taxon>
        <taxon>Morganellaceae</taxon>
        <taxon>Arsenophonus</taxon>
    </lineage>
</organism>
<dbReference type="Pfam" id="PF00145">
    <property type="entry name" value="DNA_methylase"/>
    <property type="match status" value="1"/>
</dbReference>
<dbReference type="Gene3D" id="3.40.50.150">
    <property type="entry name" value="Vaccinia Virus protein VP39"/>
    <property type="match status" value="1"/>
</dbReference>
<dbReference type="AlphaFoldDB" id="A0AA95GFZ6"/>
<reference evidence="9" key="1">
    <citation type="submission" date="2023-04" db="EMBL/GenBank/DDBJ databases">
        <title>Genome dynamics across the evolutionary transition to endosymbiosis.</title>
        <authorList>
            <person name="Siozios S."/>
            <person name="Nadal-Jimenez P."/>
            <person name="Azagi T."/>
            <person name="Sprong H."/>
            <person name="Frost C.L."/>
            <person name="Parratt S.R."/>
            <person name="Taylor G."/>
            <person name="Brettell L."/>
            <person name="Lew K.C."/>
            <person name="Croft L."/>
            <person name="King K.C."/>
            <person name="Brockhurst M.A."/>
            <person name="Hypsa V."/>
            <person name="Novakova E."/>
            <person name="Darby A.C."/>
            <person name="Hurst G.D.D."/>
        </authorList>
    </citation>
    <scope>NUCLEOTIDE SEQUENCE</scope>
    <source>
        <strain evidence="9">AIh</strain>
    </source>
</reference>
<evidence type="ECO:0000256" key="6">
    <source>
        <dbReference type="ARBA" id="ARBA00047422"/>
    </source>
</evidence>
<dbReference type="InterPro" id="IPR031303">
    <property type="entry name" value="C5_meth_CS"/>
</dbReference>
<dbReference type="GO" id="GO:0003886">
    <property type="term" value="F:DNA (cytosine-5-)-methyltransferase activity"/>
    <property type="evidence" value="ECO:0007669"/>
    <property type="project" value="UniProtKB-EC"/>
</dbReference>
<keyword evidence="2 7" id="KW-0489">Methyltransferase</keyword>
<evidence type="ECO:0000256" key="1">
    <source>
        <dbReference type="ARBA" id="ARBA00011975"/>
    </source>
</evidence>
<dbReference type="InterPro" id="IPR029063">
    <property type="entry name" value="SAM-dependent_MTases_sf"/>
</dbReference>
<keyword evidence="4 7" id="KW-0949">S-adenosyl-L-methionine</keyword>
<comment type="catalytic activity">
    <reaction evidence="6">
        <text>a 2'-deoxycytidine in DNA + S-adenosyl-L-methionine = a 5-methyl-2'-deoxycytidine in DNA + S-adenosyl-L-homocysteine + H(+)</text>
        <dbReference type="Rhea" id="RHEA:13681"/>
        <dbReference type="Rhea" id="RHEA-COMP:11369"/>
        <dbReference type="Rhea" id="RHEA-COMP:11370"/>
        <dbReference type="ChEBI" id="CHEBI:15378"/>
        <dbReference type="ChEBI" id="CHEBI:57856"/>
        <dbReference type="ChEBI" id="CHEBI:59789"/>
        <dbReference type="ChEBI" id="CHEBI:85452"/>
        <dbReference type="ChEBI" id="CHEBI:85454"/>
        <dbReference type="EC" id="2.1.1.37"/>
    </reaction>
</comment>
<dbReference type="GO" id="GO:0003677">
    <property type="term" value="F:DNA binding"/>
    <property type="evidence" value="ECO:0007669"/>
    <property type="project" value="TreeGrafter"/>
</dbReference>
<evidence type="ECO:0000256" key="8">
    <source>
        <dbReference type="RuleBase" id="RU000416"/>
    </source>
</evidence>